<dbReference type="InterPro" id="IPR004240">
    <property type="entry name" value="EMP70"/>
</dbReference>
<accession>A0A1X0P2G3</accession>
<name>A0A1X0P2G3_9TRYP</name>
<dbReference type="GO" id="GO:0072657">
    <property type="term" value="P:protein localization to membrane"/>
    <property type="evidence" value="ECO:0007669"/>
    <property type="project" value="TreeGrafter"/>
</dbReference>
<feature type="chain" id="PRO_5011813409" description="Transmembrane 9 superfamily member" evidence="7">
    <location>
        <begin position="35"/>
        <end position="635"/>
    </location>
</feature>
<feature type="transmembrane region" description="Helical" evidence="7">
    <location>
        <begin position="275"/>
        <end position="298"/>
    </location>
</feature>
<dbReference type="Proteomes" id="UP000192257">
    <property type="component" value="Unassembled WGS sequence"/>
</dbReference>
<evidence type="ECO:0000313" key="9">
    <source>
        <dbReference type="Proteomes" id="UP000192257"/>
    </source>
</evidence>
<protein>
    <recommendedName>
        <fullName evidence="7">Transmembrane 9 superfamily member</fullName>
    </recommendedName>
</protein>
<feature type="transmembrane region" description="Helical" evidence="7">
    <location>
        <begin position="523"/>
        <end position="548"/>
    </location>
</feature>
<comment type="caution">
    <text evidence="8">The sequence shown here is derived from an EMBL/GenBank/DDBJ whole genome shotgun (WGS) entry which is preliminary data.</text>
</comment>
<feature type="transmembrane region" description="Helical" evidence="7">
    <location>
        <begin position="336"/>
        <end position="365"/>
    </location>
</feature>
<dbReference type="EMBL" id="NBCO01000007">
    <property type="protein sequence ID" value="ORC91051.1"/>
    <property type="molecule type" value="Genomic_DNA"/>
</dbReference>
<feature type="transmembrane region" description="Helical" evidence="7">
    <location>
        <begin position="406"/>
        <end position="425"/>
    </location>
</feature>
<comment type="similarity">
    <text evidence="2 7">Belongs to the nonaspanin (TM9SF) (TC 9.A.2) family.</text>
</comment>
<evidence type="ECO:0000256" key="2">
    <source>
        <dbReference type="ARBA" id="ARBA00005227"/>
    </source>
</evidence>
<keyword evidence="4 7" id="KW-0732">Signal</keyword>
<evidence type="ECO:0000256" key="4">
    <source>
        <dbReference type="ARBA" id="ARBA00022729"/>
    </source>
</evidence>
<dbReference type="RefSeq" id="XP_028885117.1">
    <property type="nucleotide sequence ID" value="XM_029023921.1"/>
</dbReference>
<keyword evidence="5 7" id="KW-1133">Transmembrane helix</keyword>
<dbReference type="VEuPathDB" id="TriTrypDB:TM35_000074750"/>
<feature type="transmembrane region" description="Helical" evidence="7">
    <location>
        <begin position="494"/>
        <end position="516"/>
    </location>
</feature>
<sequence length="635" mass="71937">MFITRGRPFKGMSLYTTVIIAVVLLLSLTMTAEAASMSIFKTIAASYQQGDLIPIMVSPLTSKTKVMPMPWKSLKRCLQRDERKKRRRNIGQLLFGDQLEESGYEVNVLENKTCVQLCTVTMKKEDQRYLVKLIEGRYRGNMYVDDLPGLENIVLSKGNRRVRTGFRLGIPSSLSNQNIPLVNNHLIFTISYHPVDSPFDLEGKTYRIVQFQIATASIKHGDNVCATNNLLSGSPQSALDEQITYTYSVQWLESDLTWSTRWDVFMKMTGKESQIHWFSIVNFFFVTLLQTAALWYVLIRALHRDISYYNEPDIEEKEETGWKLVHGDVFRRPRGVGLLSICVGTGVQLAMMVGSTLFVACMGFVSPQSRGVLATTLVFVFVLFSFLNGLVTAMLTKYFKMRSWKIIIATSLFYPAQMFFVYFVLNFIHLGNHAASTASLSALIILLLLWQGVSTPLVVIGAAVGFSLNIAVPVKVNNIPRTIPPSPWYLESPLIILLPGLVPFAASHVEITYIFSSVWHGTVYYMFGFLTAVYVLSMIIAAQTAVFSTYIQLNRLNYHWWWRSFLTSASYGVWIFAYSVFYYFRYSTLKGFMSAMLFFGYMGMAAYTLCILSGAIGFIASFIFVNIIYSNVKVD</sequence>
<keyword evidence="6 7" id="KW-0472">Membrane</keyword>
<dbReference type="GO" id="GO:0016020">
    <property type="term" value="C:membrane"/>
    <property type="evidence" value="ECO:0007669"/>
    <property type="project" value="UniProtKB-SubCell"/>
</dbReference>
<evidence type="ECO:0000256" key="1">
    <source>
        <dbReference type="ARBA" id="ARBA00004141"/>
    </source>
</evidence>
<proteinExistence type="inferred from homology"/>
<keyword evidence="3 7" id="KW-0812">Transmembrane</keyword>
<organism evidence="8 9">
    <name type="scientific">Trypanosoma theileri</name>
    <dbReference type="NCBI Taxonomy" id="67003"/>
    <lineage>
        <taxon>Eukaryota</taxon>
        <taxon>Discoba</taxon>
        <taxon>Euglenozoa</taxon>
        <taxon>Kinetoplastea</taxon>
        <taxon>Metakinetoplastina</taxon>
        <taxon>Trypanosomatida</taxon>
        <taxon>Trypanosomatidae</taxon>
        <taxon>Trypanosoma</taxon>
    </lineage>
</organism>
<evidence type="ECO:0000256" key="7">
    <source>
        <dbReference type="RuleBase" id="RU363079"/>
    </source>
</evidence>
<dbReference type="GeneID" id="39983701"/>
<feature type="signal peptide" evidence="7">
    <location>
        <begin position="1"/>
        <end position="34"/>
    </location>
</feature>
<evidence type="ECO:0000256" key="3">
    <source>
        <dbReference type="ARBA" id="ARBA00022692"/>
    </source>
</evidence>
<gene>
    <name evidence="8" type="ORF">TM35_000074750</name>
</gene>
<dbReference type="PANTHER" id="PTHR10766:SF178">
    <property type="entry name" value="TRANSMEMBRANE 9 SUPERFAMILY MEMBER"/>
    <property type="match status" value="1"/>
</dbReference>
<feature type="transmembrane region" description="Helical" evidence="7">
    <location>
        <begin position="457"/>
        <end position="474"/>
    </location>
</feature>
<evidence type="ECO:0000256" key="6">
    <source>
        <dbReference type="ARBA" id="ARBA00023136"/>
    </source>
</evidence>
<keyword evidence="9" id="KW-1185">Reference proteome</keyword>
<dbReference type="OrthoDB" id="1666796at2759"/>
<evidence type="ECO:0000313" key="8">
    <source>
        <dbReference type="EMBL" id="ORC91051.1"/>
    </source>
</evidence>
<dbReference type="Pfam" id="PF02990">
    <property type="entry name" value="EMP70"/>
    <property type="match status" value="1"/>
</dbReference>
<feature type="transmembrane region" description="Helical" evidence="7">
    <location>
        <begin position="560"/>
        <end position="584"/>
    </location>
</feature>
<evidence type="ECO:0000256" key="5">
    <source>
        <dbReference type="ARBA" id="ARBA00022989"/>
    </source>
</evidence>
<comment type="subcellular location">
    <subcellularLocation>
        <location evidence="1">Membrane</location>
        <topology evidence="1">Multi-pass membrane protein</topology>
    </subcellularLocation>
</comment>
<reference evidence="8 9" key="1">
    <citation type="submission" date="2017-03" db="EMBL/GenBank/DDBJ databases">
        <title>An alternative strategy for trypanosome survival in the mammalian bloodstream revealed through genome and transcriptome analysis of the ubiquitous bovine parasite Trypanosoma (Megatrypanum) theileri.</title>
        <authorList>
            <person name="Kelly S."/>
            <person name="Ivens A."/>
            <person name="Mott A."/>
            <person name="O'Neill E."/>
            <person name="Emms D."/>
            <person name="Macleod O."/>
            <person name="Voorheis P."/>
            <person name="Matthews J."/>
            <person name="Matthews K."/>
            <person name="Carrington M."/>
        </authorList>
    </citation>
    <scope>NUCLEOTIDE SEQUENCE [LARGE SCALE GENOMIC DNA]</scope>
    <source>
        <strain evidence="8">Edinburgh</strain>
    </source>
</reference>
<feature type="transmembrane region" description="Helical" evidence="7">
    <location>
        <begin position="371"/>
        <end position="394"/>
    </location>
</feature>
<feature type="transmembrane region" description="Helical" evidence="7">
    <location>
        <begin position="596"/>
        <end position="629"/>
    </location>
</feature>
<dbReference type="AlphaFoldDB" id="A0A1X0P2G3"/>
<dbReference type="PANTHER" id="PTHR10766">
    <property type="entry name" value="TRANSMEMBRANE 9 SUPERFAMILY PROTEIN"/>
    <property type="match status" value="1"/>
</dbReference>